<dbReference type="GO" id="GO:0003723">
    <property type="term" value="F:RNA binding"/>
    <property type="evidence" value="ECO:0007669"/>
    <property type="project" value="UniProtKB-KW"/>
</dbReference>
<dbReference type="Proteomes" id="UP000304947">
    <property type="component" value="Unassembled WGS sequence"/>
</dbReference>
<dbReference type="Pfam" id="PF07521">
    <property type="entry name" value="RMMBL"/>
    <property type="match status" value="1"/>
</dbReference>
<dbReference type="SUPFAM" id="SSF56281">
    <property type="entry name" value="Metallo-hydrolase/oxidoreductase"/>
    <property type="match status" value="1"/>
</dbReference>
<comment type="caution">
    <text evidence="5">The sequence shown here is derived from an EMBL/GenBank/DDBJ whole genome shotgun (WGS) entry which is preliminary data.</text>
</comment>
<keyword evidence="1" id="KW-0539">Nucleus</keyword>
<name>A0A4V4LH49_AURPU</name>
<feature type="region of interest" description="Disordered" evidence="2">
    <location>
        <begin position="50"/>
        <end position="79"/>
    </location>
</feature>
<feature type="compositionally biased region" description="Acidic residues" evidence="2">
    <location>
        <begin position="51"/>
        <end position="67"/>
    </location>
</feature>
<comment type="similarity">
    <text evidence="1">Belongs to the metallo-beta-lactamase superfamily. RNA-metabolizing metallo-beta-lactamase-like family. CPSF2/YSH1 subfamily.</text>
</comment>
<dbReference type="InterPro" id="IPR036866">
    <property type="entry name" value="RibonucZ/Hydroxyglut_hydro"/>
</dbReference>
<feature type="domain" description="Cleavage and polyadenylation specificity factor 2 C-terminal" evidence="4">
    <location>
        <begin position="327"/>
        <end position="487"/>
    </location>
</feature>
<keyword evidence="1" id="KW-0507">mRNA processing</keyword>
<sequence length="493" mass="54288">SGVEAQVRHLDVARLEGDENLLYQQYLARRRQMHSTLQGDNTLTKENAAELADDGSSDSSESSDESENEHQGRALNISATMTHRRKVGLTDAELGVNVLLRRKNVYDYDVRNKRGREKVFPFVAKRGRADDFGEVIRPEEYLRAEEKDDTEGQDAAEAKTETAVGQKRKWDEVAPRAIQNGRPGRFSDKRNKPDDRDAANSRSSTNQDHDMNGDAASESEESDYEPEEALPEGPLKAIFTEESLQLNVRIAYVDFSGLHEKRDLQMLIPLIRPRKLILVAGEEAETLALAEDCRVLLASGEGNAVDILTPIIGETVDASVDTNAWTLKLSRELVKKLAWQNVKGLGIVAVTGRLEAVQKLLAEANGDEAIKRKKQKMIEGGNATEDAETVTEPVLDVLSTNPAANNQITTQPLHVGDLRLADLRKLMQASGHAAEFRGEGTLLVDGVVVVRKTANGRIEIEGGNYLATANRRESAFFAVRRKVYEGLAVIAGG</sequence>
<dbReference type="EMBL" id="QZBU01001774">
    <property type="protein sequence ID" value="TIA46097.1"/>
    <property type="molecule type" value="Genomic_DNA"/>
</dbReference>
<feature type="region of interest" description="Disordered" evidence="2">
    <location>
        <begin position="143"/>
        <end position="230"/>
    </location>
</feature>
<feature type="domain" description="Zn-dependent metallo-hydrolase RNA specificity" evidence="3">
    <location>
        <begin position="245"/>
        <end position="294"/>
    </location>
</feature>
<keyword evidence="1" id="KW-0694">RNA-binding</keyword>
<evidence type="ECO:0000259" key="4">
    <source>
        <dbReference type="Pfam" id="PF13299"/>
    </source>
</evidence>
<proteinExistence type="inferred from homology"/>
<dbReference type="InterPro" id="IPR011108">
    <property type="entry name" value="RMMBL"/>
</dbReference>
<protein>
    <recommendedName>
        <fullName evidence="1">Cleavage and polyadenylation specificity factor subunit 2</fullName>
    </recommendedName>
    <alternativeName>
        <fullName evidence="1">Cleavage and polyadenylation specificity factor 100 kDa subunit</fullName>
    </alternativeName>
</protein>
<dbReference type="PANTHER" id="PTHR45922:SF1">
    <property type="entry name" value="CLEAVAGE AND POLYADENYLATION SPECIFICITY FACTOR SUBUNIT 2"/>
    <property type="match status" value="1"/>
</dbReference>
<dbReference type="GO" id="GO:0006397">
    <property type="term" value="P:mRNA processing"/>
    <property type="evidence" value="ECO:0007669"/>
    <property type="project" value="UniProtKB-KW"/>
</dbReference>
<dbReference type="InterPro" id="IPR027075">
    <property type="entry name" value="CPSF2"/>
</dbReference>
<dbReference type="AlphaFoldDB" id="A0A4V4LH49"/>
<feature type="compositionally biased region" description="Acidic residues" evidence="2">
    <location>
        <begin position="217"/>
        <end position="230"/>
    </location>
</feature>
<evidence type="ECO:0000313" key="5">
    <source>
        <dbReference type="EMBL" id="TIA46097.1"/>
    </source>
</evidence>
<dbReference type="InterPro" id="IPR025069">
    <property type="entry name" value="Cpsf2_C"/>
</dbReference>
<comment type="subcellular location">
    <subcellularLocation>
        <location evidence="1">Nucleus</location>
    </subcellularLocation>
</comment>
<evidence type="ECO:0000259" key="3">
    <source>
        <dbReference type="Pfam" id="PF07521"/>
    </source>
</evidence>
<dbReference type="Pfam" id="PF13299">
    <property type="entry name" value="CPSF100_C"/>
    <property type="match status" value="1"/>
</dbReference>
<feature type="non-terminal residue" evidence="5">
    <location>
        <position position="1"/>
    </location>
</feature>
<dbReference type="PANTHER" id="PTHR45922">
    <property type="entry name" value="CLEAVAGE AND POLYADENYLATION SPECIFICITY FACTOR SUBUNIT 2"/>
    <property type="match status" value="1"/>
</dbReference>
<evidence type="ECO:0000313" key="6">
    <source>
        <dbReference type="Proteomes" id="UP000304947"/>
    </source>
</evidence>
<organism evidence="5 6">
    <name type="scientific">Aureobasidium pullulans</name>
    <name type="common">Black yeast</name>
    <name type="synonym">Pullularia pullulans</name>
    <dbReference type="NCBI Taxonomy" id="5580"/>
    <lineage>
        <taxon>Eukaryota</taxon>
        <taxon>Fungi</taxon>
        <taxon>Dikarya</taxon>
        <taxon>Ascomycota</taxon>
        <taxon>Pezizomycotina</taxon>
        <taxon>Dothideomycetes</taxon>
        <taxon>Dothideomycetidae</taxon>
        <taxon>Dothideales</taxon>
        <taxon>Saccotheciaceae</taxon>
        <taxon>Aureobasidium</taxon>
    </lineage>
</organism>
<gene>
    <name evidence="5" type="ORF">D6C83_05466</name>
</gene>
<evidence type="ECO:0000256" key="2">
    <source>
        <dbReference type="SAM" id="MobiDB-lite"/>
    </source>
</evidence>
<feature type="compositionally biased region" description="Basic and acidic residues" evidence="2">
    <location>
        <begin position="185"/>
        <end position="199"/>
    </location>
</feature>
<dbReference type="GO" id="GO:0005847">
    <property type="term" value="C:mRNA cleavage and polyadenylation specificity factor complex"/>
    <property type="evidence" value="ECO:0007669"/>
    <property type="project" value="InterPro"/>
</dbReference>
<accession>A0A4V4LH49</accession>
<evidence type="ECO:0000256" key="1">
    <source>
        <dbReference type="RuleBase" id="RU365006"/>
    </source>
</evidence>
<reference evidence="5 6" key="1">
    <citation type="submission" date="2018-10" db="EMBL/GenBank/DDBJ databases">
        <title>Fifty Aureobasidium pullulans genomes reveal a recombining polyextremotolerant generalist.</title>
        <authorList>
            <person name="Gostincar C."/>
            <person name="Turk M."/>
            <person name="Zajc J."/>
            <person name="Gunde-Cimerman N."/>
        </authorList>
    </citation>
    <scope>NUCLEOTIDE SEQUENCE [LARGE SCALE GENOMIC DNA]</scope>
    <source>
        <strain evidence="5 6">EXF-3380</strain>
    </source>
</reference>